<protein>
    <submittedName>
        <fullName evidence="2">Glycosidase</fullName>
    </submittedName>
</protein>
<dbReference type="RefSeq" id="WP_102846433.1">
    <property type="nucleotide sequence ID" value="NZ_JAMOIG010000001.1"/>
</dbReference>
<dbReference type="OrthoDB" id="9805159at2"/>
<evidence type="ECO:0000313" key="3">
    <source>
        <dbReference type="Proteomes" id="UP000235897"/>
    </source>
</evidence>
<evidence type="ECO:0000259" key="1">
    <source>
        <dbReference type="SMART" id="SM00642"/>
    </source>
</evidence>
<dbReference type="SUPFAM" id="SSF51011">
    <property type="entry name" value="Glycosyl hydrolase domain"/>
    <property type="match status" value="1"/>
</dbReference>
<dbReference type="AlphaFoldDB" id="A0A2N8SWI5"/>
<accession>A0A2N8SWI5</accession>
<reference evidence="2 3" key="1">
    <citation type="submission" date="2018-01" db="EMBL/GenBank/DDBJ databases">
        <title>Denitrification phenotypes of diverse strains of Pseudomonas stutzeri.</title>
        <authorList>
            <person name="Milligan D.A."/>
            <person name="Bergaust L."/>
            <person name="Bakken L.R."/>
            <person name="Frostegard A."/>
        </authorList>
    </citation>
    <scope>NUCLEOTIDE SEQUENCE [LARGE SCALE GENOMIC DNA]</scope>
    <source>
        <strain evidence="2 3">28a3</strain>
    </source>
</reference>
<dbReference type="Gene3D" id="2.60.40.1180">
    <property type="entry name" value="Golgi alpha-mannosidase II"/>
    <property type="match status" value="1"/>
</dbReference>
<dbReference type="PANTHER" id="PTHR10357:SF219">
    <property type="entry name" value="MALTOSE ALPHA-D-GLUCOSYLTRANSFERASE"/>
    <property type="match status" value="1"/>
</dbReference>
<comment type="caution">
    <text evidence="2">The sequence shown here is derived from an EMBL/GenBank/DDBJ whole genome shotgun (WGS) entry which is preliminary data.</text>
</comment>
<name>A0A2N8SWI5_STUST</name>
<dbReference type="InterPro" id="IPR006047">
    <property type="entry name" value="GH13_cat_dom"/>
</dbReference>
<keyword evidence="2" id="KW-0378">Hydrolase</keyword>
<dbReference type="CDD" id="cd11334">
    <property type="entry name" value="AmyAc_TreS"/>
    <property type="match status" value="1"/>
</dbReference>
<dbReference type="InterPro" id="IPR013780">
    <property type="entry name" value="Glyco_hydro_b"/>
</dbReference>
<evidence type="ECO:0000313" key="2">
    <source>
        <dbReference type="EMBL" id="PNG06853.1"/>
    </source>
</evidence>
<dbReference type="InterPro" id="IPR017853">
    <property type="entry name" value="GH"/>
</dbReference>
<dbReference type="Gene3D" id="3.20.20.80">
    <property type="entry name" value="Glycosidases"/>
    <property type="match status" value="1"/>
</dbReference>
<gene>
    <name evidence="2" type="ORF">CXL00_08030</name>
</gene>
<dbReference type="SUPFAM" id="SSF51445">
    <property type="entry name" value="(Trans)glycosidases"/>
    <property type="match status" value="1"/>
</dbReference>
<sequence length="539" mass="62314">MRPLWYRNAVIYQIDPSLFFDINGDGCGDLRGITERLDYIRGLGATAIWLMPFYQSPFRDAGYDVSDHLQVDPRFGDLADVVYLLEKAEELGLHVMIELVVQHTSTEHRWFQEARRDRQSPYRDFYIWADEPDDSIEPIFPTVEKSVWTWDEEAGQYYRHLFYHHEPDLNLRNPRVVKEIERIMAFWLRFGVSGFRVDAASHLVEQAGGGDDQDGYWLLEHMRDFVTLRRPEAVLLGEVDVEPELYRGYFGEGDRLTLLLNFWANNHFFLALARSEAAPLHQALESQPEPPERAQYAIWLRNHDELDLERLTDDEREEVMQAFAPEPDMRAYNRGIRRRLAPMLDCNERRIAMAHALLFALPGTPIIRYGEEIGMGDDLSRPERLAVRTPMQWSNESNAGFSCAEAEQLAAPVIDGDEFGYQQRNVYAQTLRDDSLLSRTGTMIRTRIGLREIGGGKHRAVETGCPSVFAIRHDNDSTVLMLANLADREVEVEIADDDLQDMVDVLADSDYEQPHGSPLRLRLTGYGYRWLRRKQQLFG</sequence>
<dbReference type="InterPro" id="IPR054049">
    <property type="entry name" value="SupH-like_C"/>
</dbReference>
<dbReference type="EMBL" id="POUW01000002">
    <property type="protein sequence ID" value="PNG06853.1"/>
    <property type="molecule type" value="Genomic_DNA"/>
</dbReference>
<dbReference type="PANTHER" id="PTHR10357">
    <property type="entry name" value="ALPHA-AMYLASE FAMILY MEMBER"/>
    <property type="match status" value="1"/>
</dbReference>
<proteinExistence type="predicted"/>
<dbReference type="Pfam" id="PF22157">
    <property type="entry name" value="SupH-like_C"/>
    <property type="match status" value="1"/>
</dbReference>
<dbReference type="GO" id="GO:0016798">
    <property type="term" value="F:hydrolase activity, acting on glycosyl bonds"/>
    <property type="evidence" value="ECO:0007669"/>
    <property type="project" value="UniProtKB-KW"/>
</dbReference>
<dbReference type="Proteomes" id="UP000235897">
    <property type="component" value="Unassembled WGS sequence"/>
</dbReference>
<keyword evidence="2" id="KW-0326">Glycosidase</keyword>
<dbReference type="Pfam" id="PF00128">
    <property type="entry name" value="Alpha-amylase"/>
    <property type="match status" value="2"/>
</dbReference>
<dbReference type="InterPro" id="IPR045857">
    <property type="entry name" value="O16G_dom_2"/>
</dbReference>
<dbReference type="GO" id="GO:0005975">
    <property type="term" value="P:carbohydrate metabolic process"/>
    <property type="evidence" value="ECO:0007669"/>
    <property type="project" value="InterPro"/>
</dbReference>
<dbReference type="Gene3D" id="3.90.400.10">
    <property type="entry name" value="Oligo-1,6-glucosidase, Domain 2"/>
    <property type="match status" value="1"/>
</dbReference>
<feature type="domain" description="Glycosyl hydrolase family 13 catalytic" evidence="1">
    <location>
        <begin position="13"/>
        <end position="407"/>
    </location>
</feature>
<dbReference type="SMART" id="SM00642">
    <property type="entry name" value="Aamy"/>
    <property type="match status" value="1"/>
</dbReference>
<organism evidence="2 3">
    <name type="scientific">Stutzerimonas stutzeri</name>
    <name type="common">Pseudomonas stutzeri</name>
    <dbReference type="NCBI Taxonomy" id="316"/>
    <lineage>
        <taxon>Bacteria</taxon>
        <taxon>Pseudomonadati</taxon>
        <taxon>Pseudomonadota</taxon>
        <taxon>Gammaproteobacteria</taxon>
        <taxon>Pseudomonadales</taxon>
        <taxon>Pseudomonadaceae</taxon>
        <taxon>Stutzerimonas</taxon>
    </lineage>
</organism>